<accession>A0AAV3ANR9</accession>
<evidence type="ECO:0000313" key="1">
    <source>
        <dbReference type="EMBL" id="DBA23768.1"/>
    </source>
</evidence>
<sequence length="85" mass="9927">MVAVPVTFLVSRFWNWKSCGFTLCFIKNYLAVEQLNLKANTNAKKSNMKNVGLTSRSKHIIHFCEPERQTNTKLEIVEYRLEFSL</sequence>
<dbReference type="EMBL" id="DYDO01000006">
    <property type="protein sequence ID" value="DBA23768.1"/>
    <property type="molecule type" value="Genomic_DNA"/>
</dbReference>
<gene>
    <name evidence="1" type="ORF">GDO54_014650</name>
</gene>
<dbReference type="Proteomes" id="UP001181693">
    <property type="component" value="Unassembled WGS sequence"/>
</dbReference>
<name>A0AAV3ANR9_PYXAD</name>
<reference evidence="1" key="1">
    <citation type="thesis" date="2020" institute="ProQuest LLC" country="789 East Eisenhower Parkway, Ann Arbor, MI, USA">
        <title>Comparative Genomics and Chromosome Evolution.</title>
        <authorList>
            <person name="Mudd A.B."/>
        </authorList>
    </citation>
    <scope>NUCLEOTIDE SEQUENCE</scope>
    <source>
        <strain evidence="1">1538</strain>
        <tissue evidence="1">Blood</tissue>
    </source>
</reference>
<organism evidence="1 2">
    <name type="scientific">Pyxicephalus adspersus</name>
    <name type="common">African bullfrog</name>
    <dbReference type="NCBI Taxonomy" id="30357"/>
    <lineage>
        <taxon>Eukaryota</taxon>
        <taxon>Metazoa</taxon>
        <taxon>Chordata</taxon>
        <taxon>Craniata</taxon>
        <taxon>Vertebrata</taxon>
        <taxon>Euteleostomi</taxon>
        <taxon>Amphibia</taxon>
        <taxon>Batrachia</taxon>
        <taxon>Anura</taxon>
        <taxon>Neobatrachia</taxon>
        <taxon>Ranoidea</taxon>
        <taxon>Pyxicephalidae</taxon>
        <taxon>Pyxicephalinae</taxon>
        <taxon>Pyxicephalus</taxon>
    </lineage>
</organism>
<dbReference type="AlphaFoldDB" id="A0AAV3ANR9"/>
<evidence type="ECO:0000313" key="2">
    <source>
        <dbReference type="Proteomes" id="UP001181693"/>
    </source>
</evidence>
<comment type="caution">
    <text evidence="1">The sequence shown here is derived from an EMBL/GenBank/DDBJ whole genome shotgun (WGS) entry which is preliminary data.</text>
</comment>
<protein>
    <submittedName>
        <fullName evidence="1">Uncharacterized protein</fullName>
    </submittedName>
</protein>
<proteinExistence type="predicted"/>
<keyword evidence="2" id="KW-1185">Reference proteome</keyword>